<dbReference type="GO" id="GO:1990904">
    <property type="term" value="C:ribonucleoprotein complex"/>
    <property type="evidence" value="ECO:0007669"/>
    <property type="project" value="UniProtKB-KW"/>
</dbReference>
<dbReference type="InterPro" id="IPR027486">
    <property type="entry name" value="Ribosomal_uS10_dom"/>
</dbReference>
<dbReference type="GO" id="GO:0003723">
    <property type="term" value="F:RNA binding"/>
    <property type="evidence" value="ECO:0007669"/>
    <property type="project" value="InterPro"/>
</dbReference>
<dbReference type="PANTHER" id="PTHR11700">
    <property type="entry name" value="30S RIBOSOMAL PROTEIN S10 FAMILY MEMBER"/>
    <property type="match status" value="1"/>
</dbReference>
<evidence type="ECO:0000259" key="6">
    <source>
        <dbReference type="SMART" id="SM01403"/>
    </source>
</evidence>
<dbReference type="GO" id="GO:0006412">
    <property type="term" value="P:translation"/>
    <property type="evidence" value="ECO:0007669"/>
    <property type="project" value="InterPro"/>
</dbReference>
<dbReference type="GO" id="GO:0003735">
    <property type="term" value="F:structural constituent of ribosome"/>
    <property type="evidence" value="ECO:0007669"/>
    <property type="project" value="InterPro"/>
</dbReference>
<sequence length="134" mass="15150">MAIKELKTKKVSTKVGTKTTKTPKVPKVSSKKLTHSTSGGKKEESKVVLRIRIRAYESKILDASVKQIIDTAMRYDAEIVGPVPLPTEIKKYTVNRASFIYKNTREQFEIRVHKRLIDIINPNPKTVEALTNLS</sequence>
<dbReference type="AlphaFoldDB" id="A0A2J0N3W0"/>
<proteinExistence type="inferred from homology"/>
<name>A0A2J0N3W0_9BACT</name>
<dbReference type="SUPFAM" id="SSF54999">
    <property type="entry name" value="Ribosomal protein S10"/>
    <property type="match status" value="1"/>
</dbReference>
<dbReference type="GO" id="GO:0005840">
    <property type="term" value="C:ribosome"/>
    <property type="evidence" value="ECO:0007669"/>
    <property type="project" value="UniProtKB-KW"/>
</dbReference>
<dbReference type="SMART" id="SM01403">
    <property type="entry name" value="Ribosomal_S10"/>
    <property type="match status" value="1"/>
</dbReference>
<feature type="domain" description="Small ribosomal subunit protein uS10" evidence="6">
    <location>
        <begin position="50"/>
        <end position="134"/>
    </location>
</feature>
<dbReference type="InterPro" id="IPR036838">
    <property type="entry name" value="Ribosomal_uS10_dom_sf"/>
</dbReference>
<dbReference type="NCBIfam" id="NF001861">
    <property type="entry name" value="PRK00596.1"/>
    <property type="match status" value="1"/>
</dbReference>
<feature type="compositionally biased region" description="Low complexity" evidence="5">
    <location>
        <begin position="13"/>
        <end position="28"/>
    </location>
</feature>
<evidence type="ECO:0000256" key="5">
    <source>
        <dbReference type="SAM" id="MobiDB-lite"/>
    </source>
</evidence>
<dbReference type="FunFam" id="3.30.70.600:FF:000003">
    <property type="entry name" value="30S ribosomal protein S10"/>
    <property type="match status" value="1"/>
</dbReference>
<evidence type="ECO:0000256" key="4">
    <source>
        <dbReference type="ARBA" id="ARBA00035316"/>
    </source>
</evidence>
<evidence type="ECO:0000256" key="2">
    <source>
        <dbReference type="ARBA" id="ARBA00022980"/>
    </source>
</evidence>
<comment type="similarity">
    <text evidence="1">Belongs to the universal ribosomal protein uS10 family.</text>
</comment>
<evidence type="ECO:0000313" key="8">
    <source>
        <dbReference type="Proteomes" id="UP000231300"/>
    </source>
</evidence>
<dbReference type="InterPro" id="IPR001848">
    <property type="entry name" value="Ribosomal_uS10"/>
</dbReference>
<dbReference type="EMBL" id="PFRK01000033">
    <property type="protein sequence ID" value="PJC49341.1"/>
    <property type="molecule type" value="Genomic_DNA"/>
</dbReference>
<dbReference type="HAMAP" id="MF_00508">
    <property type="entry name" value="Ribosomal_uS10"/>
    <property type="match status" value="1"/>
</dbReference>
<evidence type="ECO:0000256" key="1">
    <source>
        <dbReference type="ARBA" id="ARBA00007102"/>
    </source>
</evidence>
<accession>A0A2J0N3W0</accession>
<keyword evidence="3" id="KW-0687">Ribonucleoprotein</keyword>
<feature type="non-terminal residue" evidence="7">
    <location>
        <position position="134"/>
    </location>
</feature>
<dbReference type="InterPro" id="IPR018268">
    <property type="entry name" value="Ribosomal_uS10_CS"/>
</dbReference>
<evidence type="ECO:0000313" key="7">
    <source>
        <dbReference type="EMBL" id="PJC49341.1"/>
    </source>
</evidence>
<dbReference type="Pfam" id="PF00338">
    <property type="entry name" value="Ribosomal_S10"/>
    <property type="match status" value="1"/>
</dbReference>
<protein>
    <recommendedName>
        <fullName evidence="4">30S ribosomal protein S10</fullName>
    </recommendedName>
</protein>
<reference evidence="8" key="1">
    <citation type="submission" date="2017-09" db="EMBL/GenBank/DDBJ databases">
        <title>Depth-based differentiation of microbial function through sediment-hosted aquifers and enrichment of novel symbionts in the deep terrestrial subsurface.</title>
        <authorList>
            <person name="Probst A.J."/>
            <person name="Ladd B."/>
            <person name="Jarett J.K."/>
            <person name="Geller-Mcgrath D.E."/>
            <person name="Sieber C.M.K."/>
            <person name="Emerson J.B."/>
            <person name="Anantharaman K."/>
            <person name="Thomas B.C."/>
            <person name="Malmstrom R."/>
            <person name="Stieglmeier M."/>
            <person name="Klingl A."/>
            <person name="Woyke T."/>
            <person name="Ryan C.M."/>
            <person name="Banfield J.F."/>
        </authorList>
    </citation>
    <scope>NUCLEOTIDE SEQUENCE [LARGE SCALE GENOMIC DNA]</scope>
</reference>
<dbReference type="NCBIfam" id="TIGR01049">
    <property type="entry name" value="rpsJ_bact"/>
    <property type="match status" value="1"/>
</dbReference>
<organism evidence="7 8">
    <name type="scientific">Candidatus Nomurabacteria bacterium CG_4_9_14_0_2_um_filter_32_10</name>
    <dbReference type="NCBI Taxonomy" id="1974729"/>
    <lineage>
        <taxon>Bacteria</taxon>
        <taxon>Candidatus Nomuraibacteriota</taxon>
    </lineage>
</organism>
<comment type="caution">
    <text evidence="7">The sequence shown here is derived from an EMBL/GenBank/DDBJ whole genome shotgun (WGS) entry which is preliminary data.</text>
</comment>
<keyword evidence="2 7" id="KW-0689">Ribosomal protein</keyword>
<dbReference type="Gene3D" id="3.30.70.600">
    <property type="entry name" value="Ribosomal protein S10 domain"/>
    <property type="match status" value="1"/>
</dbReference>
<dbReference type="PROSITE" id="PS00361">
    <property type="entry name" value="RIBOSOMAL_S10"/>
    <property type="match status" value="1"/>
</dbReference>
<dbReference type="PRINTS" id="PR00971">
    <property type="entry name" value="RIBOSOMALS10"/>
</dbReference>
<dbReference type="Proteomes" id="UP000231300">
    <property type="component" value="Unassembled WGS sequence"/>
</dbReference>
<gene>
    <name evidence="7" type="ORF">CO033_02030</name>
</gene>
<feature type="region of interest" description="Disordered" evidence="5">
    <location>
        <begin position="1"/>
        <end position="43"/>
    </location>
</feature>
<evidence type="ECO:0000256" key="3">
    <source>
        <dbReference type="ARBA" id="ARBA00023274"/>
    </source>
</evidence>